<dbReference type="EMBL" id="KE345239">
    <property type="protein sequence ID" value="EXB96363.1"/>
    <property type="molecule type" value="Genomic_DNA"/>
</dbReference>
<dbReference type="AlphaFoldDB" id="W9RLP2"/>
<reference evidence="3" key="1">
    <citation type="submission" date="2013-01" db="EMBL/GenBank/DDBJ databases">
        <title>Draft Genome Sequence of a Mulberry Tree, Morus notabilis C.K. Schneid.</title>
        <authorList>
            <person name="He N."/>
            <person name="Zhao S."/>
        </authorList>
    </citation>
    <scope>NUCLEOTIDE SEQUENCE</scope>
</reference>
<dbReference type="Proteomes" id="UP000030645">
    <property type="component" value="Unassembled WGS sequence"/>
</dbReference>
<accession>W9RLP2</accession>
<name>W9RLP2_9ROSA</name>
<keyword evidence="3" id="KW-1185">Reference proteome</keyword>
<evidence type="ECO:0000313" key="2">
    <source>
        <dbReference type="EMBL" id="EXB96363.1"/>
    </source>
</evidence>
<feature type="region of interest" description="Disordered" evidence="1">
    <location>
        <begin position="42"/>
        <end position="62"/>
    </location>
</feature>
<gene>
    <name evidence="2" type="ORF">L484_023082</name>
</gene>
<evidence type="ECO:0000313" key="3">
    <source>
        <dbReference type="Proteomes" id="UP000030645"/>
    </source>
</evidence>
<organism evidence="2 3">
    <name type="scientific">Morus notabilis</name>
    <dbReference type="NCBI Taxonomy" id="981085"/>
    <lineage>
        <taxon>Eukaryota</taxon>
        <taxon>Viridiplantae</taxon>
        <taxon>Streptophyta</taxon>
        <taxon>Embryophyta</taxon>
        <taxon>Tracheophyta</taxon>
        <taxon>Spermatophyta</taxon>
        <taxon>Magnoliopsida</taxon>
        <taxon>eudicotyledons</taxon>
        <taxon>Gunneridae</taxon>
        <taxon>Pentapetalae</taxon>
        <taxon>rosids</taxon>
        <taxon>fabids</taxon>
        <taxon>Rosales</taxon>
        <taxon>Moraceae</taxon>
        <taxon>Moreae</taxon>
        <taxon>Morus</taxon>
    </lineage>
</organism>
<evidence type="ECO:0000256" key="1">
    <source>
        <dbReference type="SAM" id="MobiDB-lite"/>
    </source>
</evidence>
<proteinExistence type="predicted"/>
<sequence length="99" mass="10711">MDLAESKLIGQKASIFMHLTCNFLGTNGGGLRNHRVPELEKKGFGFRSPTDGKISEPTPTKCGIPWFSSPTDGVGRHHQAVFSGGFRSAPSAPLIFRLI</sequence>
<protein>
    <submittedName>
        <fullName evidence="2">Uncharacterized protein</fullName>
    </submittedName>
</protein>